<dbReference type="OrthoDB" id="9768696at2"/>
<dbReference type="InterPro" id="IPR052708">
    <property type="entry name" value="PxpC"/>
</dbReference>
<accession>A0A1X0DEX0</accession>
<dbReference type="PANTHER" id="PTHR43309:SF3">
    <property type="entry name" value="5-OXOPROLINASE SUBUNIT C"/>
    <property type="match status" value="1"/>
</dbReference>
<keyword evidence="1" id="KW-0378">Hydrolase</keyword>
<dbReference type="SMART" id="SM00797">
    <property type="entry name" value="AHS2"/>
    <property type="match status" value="1"/>
</dbReference>
<sequence length="286" mass="29172">MTSLLVLSPGPLALIQDLGRPGHADLGVGPSGPADRRAHALANRLLANPPQAAGVEITLGGFAARVCGEPGDVVEVALTGAHTILRVDGIAFGYNSIARARVGQVISVDVPAGGLRCYLAVRGGIDVPPVLGSRSTDVLSGIGPAPVAAGDQLPVGPRPPTHPRVTLAPIPGAGRSPLRMLPGPQLDWLADPDALVTTAWRVDIASDRVGMRLTGPPLVHVDPTRQLPSAGLVRGAIQVPPSGLPVVFGPDHPVTGGYPVAGVLLDADADGGAQLRPGEQVRLRWA</sequence>
<evidence type="ECO:0000313" key="1">
    <source>
        <dbReference type="EMBL" id="ORA70944.1"/>
    </source>
</evidence>
<dbReference type="RefSeq" id="WP_083030561.1">
    <property type="nucleotide sequence ID" value="NZ_AP022618.1"/>
</dbReference>
<dbReference type="Pfam" id="PF02626">
    <property type="entry name" value="CT_A_B"/>
    <property type="match status" value="1"/>
</dbReference>
<evidence type="ECO:0000313" key="2">
    <source>
        <dbReference type="Proteomes" id="UP000192801"/>
    </source>
</evidence>
<name>A0A1X0DEX0_9MYCO</name>
<dbReference type="InterPro" id="IPR003778">
    <property type="entry name" value="CT_A_B"/>
</dbReference>
<dbReference type="EMBL" id="MVHS01000017">
    <property type="protein sequence ID" value="ORA70944.1"/>
    <property type="molecule type" value="Genomic_DNA"/>
</dbReference>
<dbReference type="GO" id="GO:0016787">
    <property type="term" value="F:hydrolase activity"/>
    <property type="evidence" value="ECO:0007669"/>
    <property type="project" value="UniProtKB-KW"/>
</dbReference>
<protein>
    <submittedName>
        <fullName evidence="1">Allophanate hydrolase</fullName>
    </submittedName>
</protein>
<dbReference type="STRING" id="444597.BST26_09695"/>
<organism evidence="1 2">
    <name type="scientific">Mycolicibacterium insubricum</name>
    <dbReference type="NCBI Taxonomy" id="444597"/>
    <lineage>
        <taxon>Bacteria</taxon>
        <taxon>Bacillati</taxon>
        <taxon>Actinomycetota</taxon>
        <taxon>Actinomycetes</taxon>
        <taxon>Mycobacteriales</taxon>
        <taxon>Mycobacteriaceae</taxon>
        <taxon>Mycolicibacterium</taxon>
    </lineage>
</organism>
<dbReference type="InterPro" id="IPR029000">
    <property type="entry name" value="Cyclophilin-like_dom_sf"/>
</dbReference>
<gene>
    <name evidence="1" type="ORF">BST26_09695</name>
</gene>
<dbReference type="SUPFAM" id="SSF50891">
    <property type="entry name" value="Cyclophilin-like"/>
    <property type="match status" value="1"/>
</dbReference>
<keyword evidence="2" id="KW-1185">Reference proteome</keyword>
<dbReference type="AlphaFoldDB" id="A0A1X0DEX0"/>
<dbReference type="Gene3D" id="2.40.100.10">
    <property type="entry name" value="Cyclophilin-like"/>
    <property type="match status" value="1"/>
</dbReference>
<dbReference type="NCBIfam" id="TIGR00724">
    <property type="entry name" value="urea_amlyse_rel"/>
    <property type="match status" value="1"/>
</dbReference>
<dbReference type="PANTHER" id="PTHR43309">
    <property type="entry name" value="5-OXOPROLINASE SUBUNIT C"/>
    <property type="match status" value="1"/>
</dbReference>
<comment type="caution">
    <text evidence="1">The sequence shown here is derived from an EMBL/GenBank/DDBJ whole genome shotgun (WGS) entry which is preliminary data.</text>
</comment>
<dbReference type="Proteomes" id="UP000192801">
    <property type="component" value="Unassembled WGS sequence"/>
</dbReference>
<proteinExistence type="predicted"/>
<reference evidence="1 2" key="1">
    <citation type="submission" date="2016-12" db="EMBL/GenBank/DDBJ databases">
        <title>The new phylogeny of genus Mycobacterium.</title>
        <authorList>
            <person name="Tortoli E."/>
            <person name="Trovato A."/>
            <person name="Cirillo D.M."/>
        </authorList>
    </citation>
    <scope>NUCLEOTIDE SEQUENCE [LARGE SCALE GENOMIC DNA]</scope>
    <source>
        <strain evidence="1 2">DSM 45130</strain>
    </source>
</reference>